<reference evidence="3 4" key="1">
    <citation type="submission" date="2018-08" db="EMBL/GenBank/DDBJ databases">
        <title>A genome reference for cultivated species of the human gut microbiota.</title>
        <authorList>
            <person name="Zou Y."/>
            <person name="Xue W."/>
            <person name="Luo G."/>
        </authorList>
    </citation>
    <scope>NUCLEOTIDE SEQUENCE [LARGE SCALE GENOMIC DNA]</scope>
    <source>
        <strain evidence="3 4">AF13-3LB</strain>
    </source>
</reference>
<dbReference type="GO" id="GO:0016757">
    <property type="term" value="F:glycosyltransferase activity"/>
    <property type="evidence" value="ECO:0007669"/>
    <property type="project" value="InterPro"/>
</dbReference>
<name>A0A395XI47_9BIFI</name>
<proteinExistence type="predicted"/>
<evidence type="ECO:0000259" key="2">
    <source>
        <dbReference type="Pfam" id="PF00534"/>
    </source>
</evidence>
<dbReference type="PANTHER" id="PTHR46401">
    <property type="entry name" value="GLYCOSYLTRANSFERASE WBBK-RELATED"/>
    <property type="match status" value="1"/>
</dbReference>
<dbReference type="GO" id="GO:0009103">
    <property type="term" value="P:lipopolysaccharide biosynthetic process"/>
    <property type="evidence" value="ECO:0007669"/>
    <property type="project" value="TreeGrafter"/>
</dbReference>
<dbReference type="PANTHER" id="PTHR46401:SF2">
    <property type="entry name" value="GLYCOSYLTRANSFERASE WBBK-RELATED"/>
    <property type="match status" value="1"/>
</dbReference>
<dbReference type="Pfam" id="PF00534">
    <property type="entry name" value="Glycos_transf_1"/>
    <property type="match status" value="1"/>
</dbReference>
<organism evidence="3 4">
    <name type="scientific">Bifidobacterium pseudolongum</name>
    <dbReference type="NCBI Taxonomy" id="1694"/>
    <lineage>
        <taxon>Bacteria</taxon>
        <taxon>Bacillati</taxon>
        <taxon>Actinomycetota</taxon>
        <taxon>Actinomycetes</taxon>
        <taxon>Bifidobacteriales</taxon>
        <taxon>Bifidobacteriaceae</taxon>
        <taxon>Bifidobacterium</taxon>
    </lineage>
</organism>
<evidence type="ECO:0000256" key="1">
    <source>
        <dbReference type="ARBA" id="ARBA00022679"/>
    </source>
</evidence>
<dbReference type="AlphaFoldDB" id="A0A395XI47"/>
<sequence length="395" mass="45069">MLIKENEANPSFDFTVFSTYDTKAQQAVKKTDYQHTYFTFIKTPTIITIFDKLIYHIFKDILRKKKAMSYRYILQRLWYIRQVGRKLVSQDVSFDNIMIENHSSLFNVLKVKDNSSRYRGKVLYHLHNIVQNDYGCLNQIAAIGKLLGVSHYINETFNDFLMNQGQKAIPPEKQYVWKNCVDVEVFNQPLSNKDEKELRDRYQIPDNSTIFLFSGRLTPEKGAQELLEAFTKVADTTPNVHLIIAGSLFFNTGMHSDFEDLLYGYANNSSVREKITFTGFIPYDEIHKIYAISDICVLPSIWDDPAPLAVIEAMAAGKPIITTYSGGIPEYVKGAGAILIERNAALVDSLTNAMTKLSQSPDLRSTMAKASARIGKELNPRHYLSQLNEIVNNTR</sequence>
<dbReference type="InterPro" id="IPR001296">
    <property type="entry name" value="Glyco_trans_1"/>
</dbReference>
<dbReference type="SUPFAM" id="SSF53756">
    <property type="entry name" value="UDP-Glycosyltransferase/glycogen phosphorylase"/>
    <property type="match status" value="1"/>
</dbReference>
<accession>A0A395XI47</accession>
<dbReference type="Gene3D" id="3.40.50.2000">
    <property type="entry name" value="Glycogen Phosphorylase B"/>
    <property type="match status" value="1"/>
</dbReference>
<dbReference type="EMBL" id="QRZV01000003">
    <property type="protein sequence ID" value="RGW09372.1"/>
    <property type="molecule type" value="Genomic_DNA"/>
</dbReference>
<gene>
    <name evidence="3" type="ORF">DWV92_06815</name>
</gene>
<comment type="caution">
    <text evidence="3">The sequence shown here is derived from an EMBL/GenBank/DDBJ whole genome shotgun (WGS) entry which is preliminary data.</text>
</comment>
<dbReference type="CDD" id="cd03801">
    <property type="entry name" value="GT4_PimA-like"/>
    <property type="match status" value="1"/>
</dbReference>
<keyword evidence="1 3" id="KW-0808">Transferase</keyword>
<evidence type="ECO:0000313" key="4">
    <source>
        <dbReference type="Proteomes" id="UP000265970"/>
    </source>
</evidence>
<dbReference type="Proteomes" id="UP000265970">
    <property type="component" value="Unassembled WGS sequence"/>
</dbReference>
<feature type="domain" description="Glycosyl transferase family 1" evidence="2">
    <location>
        <begin position="195"/>
        <end position="371"/>
    </location>
</feature>
<evidence type="ECO:0000313" key="3">
    <source>
        <dbReference type="EMBL" id="RGW09372.1"/>
    </source>
</evidence>
<protein>
    <submittedName>
        <fullName evidence="3">Glycosyltransferase family 1 protein</fullName>
    </submittedName>
</protein>